<gene>
    <name evidence="1" type="ORF">INT46_010441</name>
</gene>
<reference evidence="1" key="1">
    <citation type="submission" date="2020-12" db="EMBL/GenBank/DDBJ databases">
        <title>Metabolic potential, ecology and presence of endohyphal bacteria is reflected in genomic diversity of Mucoromycotina.</title>
        <authorList>
            <person name="Muszewska A."/>
            <person name="Okrasinska A."/>
            <person name="Steczkiewicz K."/>
            <person name="Drgas O."/>
            <person name="Orlowska M."/>
            <person name="Perlinska-Lenart U."/>
            <person name="Aleksandrzak-Piekarczyk T."/>
            <person name="Szatraj K."/>
            <person name="Zielenkiewicz U."/>
            <person name="Pilsyk S."/>
            <person name="Malc E."/>
            <person name="Mieczkowski P."/>
            <person name="Kruszewska J.S."/>
            <person name="Biernat P."/>
            <person name="Pawlowska J."/>
        </authorList>
    </citation>
    <scope>NUCLEOTIDE SEQUENCE</scope>
    <source>
        <strain evidence="1">CBS 226.32</strain>
    </source>
</reference>
<dbReference type="AlphaFoldDB" id="A0A8H7V8L9"/>
<protein>
    <submittedName>
        <fullName evidence="1">Uncharacterized protein</fullName>
    </submittedName>
</protein>
<organism evidence="1 2">
    <name type="scientific">Mucor plumbeus</name>
    <dbReference type="NCBI Taxonomy" id="97098"/>
    <lineage>
        <taxon>Eukaryota</taxon>
        <taxon>Fungi</taxon>
        <taxon>Fungi incertae sedis</taxon>
        <taxon>Mucoromycota</taxon>
        <taxon>Mucoromycotina</taxon>
        <taxon>Mucoromycetes</taxon>
        <taxon>Mucorales</taxon>
        <taxon>Mucorineae</taxon>
        <taxon>Mucoraceae</taxon>
        <taxon>Mucor</taxon>
    </lineage>
</organism>
<comment type="caution">
    <text evidence="1">The sequence shown here is derived from an EMBL/GenBank/DDBJ whole genome shotgun (WGS) entry which is preliminary data.</text>
</comment>
<evidence type="ECO:0000313" key="2">
    <source>
        <dbReference type="Proteomes" id="UP000650833"/>
    </source>
</evidence>
<sequence>MNSSNKDIRTDLRDIKSMLTMVHQAIKAIEVRLAFESDDQIDVADCPKMLTTIKPNFEFIDRPRARDIHENWNSKRSREDRLICLLKFQMKQKFEKHSLEELYIPSETAYYQKILERSENICEEFINSMTENGYVCPADVFYRRLESTIAEKLHKYHIEPQRCENNWAARLWCLPFIHTEIPFGIQQLVILKTDNDSLDET</sequence>
<evidence type="ECO:0000313" key="1">
    <source>
        <dbReference type="EMBL" id="KAG2214206.1"/>
    </source>
</evidence>
<dbReference type="Proteomes" id="UP000650833">
    <property type="component" value="Unassembled WGS sequence"/>
</dbReference>
<accession>A0A8H7V8L9</accession>
<dbReference type="OrthoDB" id="2207952at2759"/>
<dbReference type="EMBL" id="JAEPRC010000027">
    <property type="protein sequence ID" value="KAG2214206.1"/>
    <property type="molecule type" value="Genomic_DNA"/>
</dbReference>
<keyword evidence="2" id="KW-1185">Reference proteome</keyword>
<proteinExistence type="predicted"/>
<name>A0A8H7V8L9_9FUNG</name>